<keyword evidence="1" id="KW-0812">Transmembrane</keyword>
<dbReference type="AlphaFoldDB" id="A0A8S1QGD0"/>
<keyword evidence="3" id="KW-1185">Reference proteome</keyword>
<protein>
    <submittedName>
        <fullName evidence="2">Uncharacterized protein</fullName>
    </submittedName>
</protein>
<reference evidence="2" key="1">
    <citation type="submission" date="2021-01" db="EMBL/GenBank/DDBJ databases">
        <authorList>
            <consortium name="Genoscope - CEA"/>
            <person name="William W."/>
        </authorList>
    </citation>
    <scope>NUCLEOTIDE SEQUENCE</scope>
</reference>
<sequence>MERLLKRKKHHLFSVMFLIFLMIESSELIVVYVIRKFIV</sequence>
<name>A0A8S1QGD0_PARPR</name>
<keyword evidence="1" id="KW-1133">Transmembrane helix</keyword>
<evidence type="ECO:0000256" key="1">
    <source>
        <dbReference type="SAM" id="Phobius"/>
    </source>
</evidence>
<dbReference type="Proteomes" id="UP000688137">
    <property type="component" value="Unassembled WGS sequence"/>
</dbReference>
<keyword evidence="1" id="KW-0472">Membrane</keyword>
<gene>
    <name evidence="2" type="ORF">PPRIM_AZ9-3.1.T1620063</name>
</gene>
<evidence type="ECO:0000313" key="3">
    <source>
        <dbReference type="Proteomes" id="UP000688137"/>
    </source>
</evidence>
<comment type="caution">
    <text evidence="2">The sequence shown here is derived from an EMBL/GenBank/DDBJ whole genome shotgun (WGS) entry which is preliminary data.</text>
</comment>
<proteinExistence type="predicted"/>
<feature type="transmembrane region" description="Helical" evidence="1">
    <location>
        <begin position="12"/>
        <end position="34"/>
    </location>
</feature>
<evidence type="ECO:0000313" key="2">
    <source>
        <dbReference type="EMBL" id="CAD8115009.1"/>
    </source>
</evidence>
<organism evidence="2 3">
    <name type="scientific">Paramecium primaurelia</name>
    <dbReference type="NCBI Taxonomy" id="5886"/>
    <lineage>
        <taxon>Eukaryota</taxon>
        <taxon>Sar</taxon>
        <taxon>Alveolata</taxon>
        <taxon>Ciliophora</taxon>
        <taxon>Intramacronucleata</taxon>
        <taxon>Oligohymenophorea</taxon>
        <taxon>Peniculida</taxon>
        <taxon>Parameciidae</taxon>
        <taxon>Paramecium</taxon>
    </lineage>
</organism>
<dbReference type="EMBL" id="CAJJDM010000169">
    <property type="protein sequence ID" value="CAD8115009.1"/>
    <property type="molecule type" value="Genomic_DNA"/>
</dbReference>
<accession>A0A8S1QGD0</accession>